<comment type="caution">
    <text evidence="1">The sequence shown here is derived from an EMBL/GenBank/DDBJ whole genome shotgun (WGS) entry which is preliminary data.</text>
</comment>
<keyword evidence="2" id="KW-1185">Reference proteome</keyword>
<name>A0A3R6FJR5_9BACT</name>
<protein>
    <submittedName>
        <fullName evidence="1">Uncharacterized protein</fullName>
    </submittedName>
</protein>
<dbReference type="AlphaFoldDB" id="A0A3R6FJR5"/>
<sequence length="168" mass="19237">MVRFQFFPRSIGVVKPIKDVLNAFKNVESEIDSKTSNKKSDDVLAAVEPYLTKLKYNVEKDKSSKGKIDVPVLFGNNNSIDKSFYADAISCDGKIVIEVEAGRATENNQFLKDIFEASMMFEIEYLILAVRNIYRGHDDFERIYTFLETMYISNRIKLPLKGILLIGY</sequence>
<gene>
    <name evidence="1" type="ORF">DW060_00035</name>
</gene>
<evidence type="ECO:0000313" key="1">
    <source>
        <dbReference type="EMBL" id="RHK53360.1"/>
    </source>
</evidence>
<dbReference type="Proteomes" id="UP000286598">
    <property type="component" value="Unassembled WGS sequence"/>
</dbReference>
<organism evidence="1 2">
    <name type="scientific">Leyella stercorea</name>
    <dbReference type="NCBI Taxonomy" id="363265"/>
    <lineage>
        <taxon>Bacteria</taxon>
        <taxon>Pseudomonadati</taxon>
        <taxon>Bacteroidota</taxon>
        <taxon>Bacteroidia</taxon>
        <taxon>Bacteroidales</taxon>
        <taxon>Prevotellaceae</taxon>
        <taxon>Leyella</taxon>
    </lineage>
</organism>
<proteinExistence type="predicted"/>
<dbReference type="EMBL" id="QRNO01000001">
    <property type="protein sequence ID" value="RHK53360.1"/>
    <property type="molecule type" value="Genomic_DNA"/>
</dbReference>
<reference evidence="1 2" key="1">
    <citation type="submission" date="2018-08" db="EMBL/GenBank/DDBJ databases">
        <title>A genome reference for cultivated species of the human gut microbiota.</title>
        <authorList>
            <person name="Zou Y."/>
            <person name="Xue W."/>
            <person name="Luo G."/>
        </authorList>
    </citation>
    <scope>NUCLEOTIDE SEQUENCE [LARGE SCALE GENOMIC DNA]</scope>
    <source>
        <strain evidence="1 2">AF42-9</strain>
    </source>
</reference>
<dbReference type="OrthoDB" id="2087554at2"/>
<evidence type="ECO:0000313" key="2">
    <source>
        <dbReference type="Proteomes" id="UP000286598"/>
    </source>
</evidence>
<accession>A0A3R6FJR5</accession>